<sequence length="777" mass="83970">RVDGALEYLGRNDAQIKLRGVRIELGEIETALRGCEGVREAVAIVRDDIGEPRLVAYLVGDAEHLTADALRTQLTACLPDVMLPSAYVHLDALPVSVNGKLDRRALPAPDATAIVCDAFVPPANEIERSLAKLWASVLGPQRIGRDDHFFERGGHSLSAMRLMTSAHRVGLPLTLRLLYAHPTLRAQADCLLGGAHRWGTRALAARRQGTRPPVFVVPTGIADVAYAFELAAHLAAEIPVYALPWPDPLPATLEALAAHMVGMIQVVQPQGPYHLLGYSSGGLLAYAIAQHFGMHDQPVAFLGLLDCDCPDRAPDPLPLDEAVKQRLLTRVQTMLEHGTDRDDAINAALRDLLANAEQASLQELVEQASEDAALNTLAAQEQTSLAKVIATSRMTATFERMWPTYWVQALAPQCPLTVFYASEPLPGDVTLGWTRLLPAGQIRSIAVPGTHVSLIEAEQLPRLGQIVSTIIASSSADVVRHRDEPAFALQSSHAHAPVVVCVPGAGDSVTSFVDLSSALGDACNVIGMQPRGTDGCQLPFGSVELAAQQYLDALPAVTAGAPQLHLVGHSFGGWVVYEMALRLHALGRPAASLTLIDTRPPNRARVPHDFSRDNILDYFLDALQLRLHAPLGIDRQALHRLGQNALLQALHRLMVEHGLMPPRSRPDSVRGSLATFAHCCRTCYIPARPYPGTLQLVLVADTRLQPEQQAAERLRLRQAWAAHAADLRPWHGPGNHMTVLAKPHSQLLAQWWMSSVGDHARPATASTPLSPGTTVIA</sequence>
<dbReference type="PROSITE" id="PS50075">
    <property type="entry name" value="CARRIER"/>
    <property type="match status" value="1"/>
</dbReference>
<evidence type="ECO:0000313" key="6">
    <source>
        <dbReference type="EMBL" id="KOR42170.1"/>
    </source>
</evidence>
<dbReference type="InterPro" id="IPR001031">
    <property type="entry name" value="Thioesterase"/>
</dbReference>
<dbReference type="Gene3D" id="1.10.1200.10">
    <property type="entry name" value="ACP-like"/>
    <property type="match status" value="1"/>
</dbReference>
<dbReference type="GO" id="GO:0005737">
    <property type="term" value="C:cytoplasm"/>
    <property type="evidence" value="ECO:0007669"/>
    <property type="project" value="TreeGrafter"/>
</dbReference>
<reference evidence="6 7" key="2">
    <citation type="submission" date="2015-09" db="EMBL/GenBank/DDBJ databases">
        <title>Draft genome sequence of Xanthomonas oryzae pv. USA str. X11-5A.</title>
        <authorList>
            <person name="Knight B.M."/>
            <person name="Roberts D.P."/>
            <person name="Lin D."/>
            <person name="Hari K."/>
            <person name="Fletcher J."/>
            <person name="Melcher U."/>
            <person name="Blagden T."/>
            <person name="Winegar R.A."/>
        </authorList>
    </citation>
    <scope>NUCLEOTIDE SEQUENCE [LARGE SCALE GENOMIC DNA]</scope>
    <source>
        <strain evidence="6 7">X11-5A</strain>
    </source>
</reference>
<dbReference type="SMART" id="SM00824">
    <property type="entry name" value="PKS_TE"/>
    <property type="match status" value="1"/>
</dbReference>
<feature type="non-terminal residue" evidence="6">
    <location>
        <position position="1"/>
    </location>
</feature>
<dbReference type="FunFam" id="3.30.300.30:FF:000010">
    <property type="entry name" value="Enterobactin synthetase component F"/>
    <property type="match status" value="1"/>
</dbReference>
<dbReference type="PANTHER" id="PTHR45527">
    <property type="entry name" value="NONRIBOSOMAL PEPTIDE SYNTHETASE"/>
    <property type="match status" value="1"/>
</dbReference>
<dbReference type="InterPro" id="IPR009081">
    <property type="entry name" value="PP-bd_ACP"/>
</dbReference>
<dbReference type="Pfam" id="PF00975">
    <property type="entry name" value="Thioesterase"/>
    <property type="match status" value="2"/>
</dbReference>
<protein>
    <recommendedName>
        <fullName evidence="5">Carrier domain-containing protein</fullName>
    </recommendedName>
</protein>
<dbReference type="EMBL" id="LHUJ01000270">
    <property type="protein sequence ID" value="KOR42170.1"/>
    <property type="molecule type" value="Genomic_DNA"/>
</dbReference>
<feature type="domain" description="Carrier" evidence="5">
    <location>
        <begin position="121"/>
        <end position="195"/>
    </location>
</feature>
<dbReference type="InterPro" id="IPR020802">
    <property type="entry name" value="TesA-like"/>
</dbReference>
<dbReference type="GO" id="GO:0031177">
    <property type="term" value="F:phosphopantetheine binding"/>
    <property type="evidence" value="ECO:0007669"/>
    <property type="project" value="TreeGrafter"/>
</dbReference>
<dbReference type="SUPFAM" id="SSF56801">
    <property type="entry name" value="Acetyl-CoA synthetase-like"/>
    <property type="match status" value="1"/>
</dbReference>
<gene>
    <name evidence="6" type="ORF">ADT25_15400</name>
</gene>
<dbReference type="PANTHER" id="PTHR45527:SF1">
    <property type="entry name" value="FATTY ACID SYNTHASE"/>
    <property type="match status" value="1"/>
</dbReference>
<keyword evidence="4" id="KW-0597">Phosphoprotein</keyword>
<proteinExistence type="inferred from homology"/>
<evidence type="ECO:0000313" key="7">
    <source>
        <dbReference type="Proteomes" id="UP000036790"/>
    </source>
</evidence>
<organism evidence="6 7">
    <name type="scientific">Xanthomonas oryzae</name>
    <dbReference type="NCBI Taxonomy" id="347"/>
    <lineage>
        <taxon>Bacteria</taxon>
        <taxon>Pseudomonadati</taxon>
        <taxon>Pseudomonadota</taxon>
        <taxon>Gammaproteobacteria</taxon>
        <taxon>Lysobacterales</taxon>
        <taxon>Lysobacteraceae</taxon>
        <taxon>Xanthomonas</taxon>
    </lineage>
</organism>
<accession>A0AAP0ZJP1</accession>
<keyword evidence="3" id="KW-0596">Phosphopantetheine</keyword>
<dbReference type="InterPro" id="IPR045851">
    <property type="entry name" value="AMP-bd_C_sf"/>
</dbReference>
<comment type="cofactor">
    <cofactor evidence="1">
        <name>pantetheine 4'-phosphate</name>
        <dbReference type="ChEBI" id="CHEBI:47942"/>
    </cofactor>
</comment>
<name>A0AAP0ZJP1_9XANT</name>
<dbReference type="FunFam" id="1.10.1200.10:FF:000005">
    <property type="entry name" value="Nonribosomal peptide synthetase 1"/>
    <property type="match status" value="1"/>
</dbReference>
<evidence type="ECO:0000256" key="1">
    <source>
        <dbReference type="ARBA" id="ARBA00001957"/>
    </source>
</evidence>
<dbReference type="SUPFAM" id="SSF53474">
    <property type="entry name" value="alpha/beta-Hydrolases"/>
    <property type="match status" value="2"/>
</dbReference>
<evidence type="ECO:0000256" key="3">
    <source>
        <dbReference type="ARBA" id="ARBA00022450"/>
    </source>
</evidence>
<dbReference type="SUPFAM" id="SSF47336">
    <property type="entry name" value="ACP-like"/>
    <property type="match status" value="1"/>
</dbReference>
<dbReference type="InterPro" id="IPR029058">
    <property type="entry name" value="AB_hydrolase_fold"/>
</dbReference>
<dbReference type="Gene3D" id="3.40.50.1820">
    <property type="entry name" value="alpha/beta hydrolase"/>
    <property type="match status" value="2"/>
</dbReference>
<dbReference type="GO" id="GO:0044550">
    <property type="term" value="P:secondary metabolite biosynthetic process"/>
    <property type="evidence" value="ECO:0007669"/>
    <property type="project" value="TreeGrafter"/>
</dbReference>
<dbReference type="Proteomes" id="UP000036790">
    <property type="component" value="Unassembled WGS sequence"/>
</dbReference>
<dbReference type="RefSeq" id="WP_154582800.1">
    <property type="nucleotide sequence ID" value="NZ_LHUJ01000270.1"/>
</dbReference>
<dbReference type="InterPro" id="IPR025110">
    <property type="entry name" value="AMP-bd_C"/>
</dbReference>
<dbReference type="Pfam" id="PF00550">
    <property type="entry name" value="PP-binding"/>
    <property type="match status" value="1"/>
</dbReference>
<comment type="similarity">
    <text evidence="2">Belongs to the ATP-dependent AMP-binding enzyme family.</text>
</comment>
<dbReference type="InterPro" id="IPR036736">
    <property type="entry name" value="ACP-like_sf"/>
</dbReference>
<dbReference type="AlphaFoldDB" id="A0AAP0ZJP1"/>
<evidence type="ECO:0000259" key="5">
    <source>
        <dbReference type="PROSITE" id="PS50075"/>
    </source>
</evidence>
<evidence type="ECO:0000256" key="4">
    <source>
        <dbReference type="ARBA" id="ARBA00022553"/>
    </source>
</evidence>
<reference evidence="6 7" key="1">
    <citation type="submission" date="2015-07" db="EMBL/GenBank/DDBJ databases">
        <authorList>
            <consortium name="Consortium for Microbial Forensics and Genomics (microFORGE)"/>
            <person name="Knight B.M."/>
            <person name="Roberts D.P."/>
            <person name="Lin D."/>
            <person name="Hari K."/>
            <person name="Fletcher J."/>
            <person name="Melcher U."/>
            <person name="Blagden T."/>
            <person name="Winegar R.A."/>
        </authorList>
    </citation>
    <scope>NUCLEOTIDE SEQUENCE [LARGE SCALE GENOMIC DNA]</scope>
    <source>
        <strain evidence="6 7">X11-5A</strain>
    </source>
</reference>
<dbReference type="GO" id="GO:0043041">
    <property type="term" value="P:amino acid activation for nonribosomal peptide biosynthetic process"/>
    <property type="evidence" value="ECO:0007669"/>
    <property type="project" value="TreeGrafter"/>
</dbReference>
<comment type="caution">
    <text evidence="6">The sequence shown here is derived from an EMBL/GenBank/DDBJ whole genome shotgun (WGS) entry which is preliminary data.</text>
</comment>
<dbReference type="Pfam" id="PF13193">
    <property type="entry name" value="AMP-binding_C"/>
    <property type="match status" value="1"/>
</dbReference>
<dbReference type="Gene3D" id="3.30.300.30">
    <property type="match status" value="1"/>
</dbReference>
<evidence type="ECO:0000256" key="2">
    <source>
        <dbReference type="ARBA" id="ARBA00006432"/>
    </source>
</evidence>